<organism evidence="2 3">
    <name type="scientific">Billgrantia tianxiuensis</name>
    <dbReference type="NCBI Taxonomy" id="2497861"/>
    <lineage>
        <taxon>Bacteria</taxon>
        <taxon>Pseudomonadati</taxon>
        <taxon>Pseudomonadota</taxon>
        <taxon>Gammaproteobacteria</taxon>
        <taxon>Oceanospirillales</taxon>
        <taxon>Halomonadaceae</taxon>
        <taxon>Billgrantia</taxon>
    </lineage>
</organism>
<proteinExistence type="predicted"/>
<dbReference type="Pfam" id="PF01965">
    <property type="entry name" value="DJ-1_PfpI"/>
    <property type="match status" value="1"/>
</dbReference>
<dbReference type="GO" id="GO:0006355">
    <property type="term" value="P:regulation of DNA-templated transcription"/>
    <property type="evidence" value="ECO:0007669"/>
    <property type="project" value="TreeGrafter"/>
</dbReference>
<dbReference type="EMBL" id="CP035042">
    <property type="protein sequence ID" value="QHC49287.1"/>
    <property type="molecule type" value="Genomic_DNA"/>
</dbReference>
<reference evidence="2 3" key="1">
    <citation type="submission" date="2019-01" db="EMBL/GenBank/DDBJ databases">
        <title>Complete genome of a denitifying bacterium Halomons sp. BC-M4-5.</title>
        <authorList>
            <person name="Wang L."/>
            <person name="Shao Z."/>
        </authorList>
    </citation>
    <scope>NUCLEOTIDE SEQUENCE [LARGE SCALE GENOMIC DNA]</scope>
    <source>
        <strain evidence="2 3">BC-M4-5</strain>
    </source>
</reference>
<dbReference type="InterPro" id="IPR002818">
    <property type="entry name" value="DJ-1/PfpI"/>
</dbReference>
<evidence type="ECO:0000259" key="1">
    <source>
        <dbReference type="Pfam" id="PF01965"/>
    </source>
</evidence>
<feature type="domain" description="DJ-1/PfpI" evidence="1">
    <location>
        <begin position="56"/>
        <end position="219"/>
    </location>
</feature>
<dbReference type="InterPro" id="IPR029062">
    <property type="entry name" value="Class_I_gatase-like"/>
</dbReference>
<dbReference type="OrthoDB" id="6382410at2"/>
<evidence type="ECO:0000313" key="3">
    <source>
        <dbReference type="Proteomes" id="UP000464013"/>
    </source>
</evidence>
<dbReference type="KEGG" id="htx:EKK97_06180"/>
<keyword evidence="3" id="KW-1185">Reference proteome</keyword>
<sequence length="367" mass="39906">MSARYLPWLAGLTLLLCSVIAVVGWRYVSPGSTVLPEHRPLELPAPKEGRNRHLVAVMGANEGTETTDFMIPYGVLKASGQFEVVSVSTGPGPVQLHPALTVRLDQTREAFDAAQPEGADIVIVPALHRADDPEAIQWLQRQAASGAVIVGVCDGVLTLAHAGLLRDKLATGHWFSLGRLGRQFKDTTWVRGWRFVADDRVVTTTGVSASLPVSLALVEAAAGAAHADRLALDLGIEDFDVRHDSDAFGLSFAMLLTIARNALAFWNHERLELPVEDGIDEIALALSADAWSRTFRSRVVATHPDRRWVRSRRGLVIEAVQDMDATETLQPVIDPSAAALDDTLVEIGERYGMPTASLVAMQLEYVW</sequence>
<evidence type="ECO:0000313" key="2">
    <source>
        <dbReference type="EMBL" id="QHC49287.1"/>
    </source>
</evidence>
<dbReference type="InterPro" id="IPR052158">
    <property type="entry name" value="INH-QAR"/>
</dbReference>
<dbReference type="SUPFAM" id="SSF52317">
    <property type="entry name" value="Class I glutamine amidotransferase-like"/>
    <property type="match status" value="1"/>
</dbReference>
<name>A0A6I6SP02_9GAMM</name>
<dbReference type="Gene3D" id="3.40.50.880">
    <property type="match status" value="1"/>
</dbReference>
<dbReference type="PANTHER" id="PTHR43130">
    <property type="entry name" value="ARAC-FAMILY TRANSCRIPTIONAL REGULATOR"/>
    <property type="match status" value="1"/>
</dbReference>
<dbReference type="RefSeq" id="WP_159550313.1">
    <property type="nucleotide sequence ID" value="NZ_CP035042.1"/>
</dbReference>
<protein>
    <submittedName>
        <fullName evidence="2">Thiamine biosynthesis protein ThiJ</fullName>
    </submittedName>
</protein>
<dbReference type="Proteomes" id="UP000464013">
    <property type="component" value="Chromosome"/>
</dbReference>
<dbReference type="PANTHER" id="PTHR43130:SF2">
    <property type="entry name" value="DJ-1_PFPI DOMAIN-CONTAINING PROTEIN"/>
    <property type="match status" value="1"/>
</dbReference>
<dbReference type="AlphaFoldDB" id="A0A6I6SP02"/>
<accession>A0A6I6SP02</accession>
<gene>
    <name evidence="2" type="ORF">EKK97_06180</name>
</gene>